<dbReference type="Gene3D" id="1.25.40.20">
    <property type="entry name" value="Ankyrin repeat-containing domain"/>
    <property type="match status" value="1"/>
</dbReference>
<accession>A0A383VBI2</accession>
<dbReference type="SUPFAM" id="SSF48403">
    <property type="entry name" value="Ankyrin repeat"/>
    <property type="match status" value="1"/>
</dbReference>
<dbReference type="EMBL" id="FNXT01000270">
    <property type="protein sequence ID" value="SZX62927.1"/>
    <property type="molecule type" value="Genomic_DNA"/>
</dbReference>
<gene>
    <name evidence="1" type="ORF">BQ4739_LOCUS3501</name>
</gene>
<evidence type="ECO:0000313" key="2">
    <source>
        <dbReference type="Proteomes" id="UP000256970"/>
    </source>
</evidence>
<reference evidence="1 2" key="1">
    <citation type="submission" date="2016-10" db="EMBL/GenBank/DDBJ databases">
        <authorList>
            <person name="Cai Z."/>
        </authorList>
    </citation>
    <scope>NUCLEOTIDE SEQUENCE [LARGE SCALE GENOMIC DNA]</scope>
</reference>
<sequence length="1030" mass="110125">MVTRSSQQQEDTSLAVLDLVVAHVDSLYTLAQLSVVNKRCRSICAAHATHQLQALLLPALRQAALVPAPPLHQQHMDSIKWLCSVAGKEAFRSASAAVLAIPNVPTGAVRMLAEAGVHVSDAAVLAAALKQQLGVEAWLQALEPAVTPLASLAAQLRSPAGTLQESAAAAGALPLQVLYLPWMLFCVHPSHMPALLRIAVNQRDAAAATAIVKYLTSSDNDFRLSGLEQAWQAHKAYGLSLQDEQHSAEQTVAAAQLQQEHSERQQILAIHVQQLQQVSPQLLDELLLLAVARQHSRVVQQLLLFPAVEQLQSSTVAALLHYVVCHNSVQLHPARDTLLHMLCQLPAAADIGAEQVASLLLEAVTRGQLMSTCHLQQLPAAEQLSSEQVLTLALAAVRSSCWEALGGEALGELLHQLTPQHYYELLHEAILVATFAGDGMLNMWCHAGLSSVAVSYAVAEDPLPGAPAARAVIKVLCVHDAAYQLDLERVEELLQTAAALGNAGALAVLCKHLADVAAVGRAVHLQLLETALQLRNSSMAQVAAPQVSLKGIQWDDVSEAVLGLARTDDRQQLFWAVNCKQWSTAAAAAAAAKGLPAKQLTARDLAYLLRLAVRSSCRGAVQCLLQLPTAACLPYGGLYLVIEESGRLGGLQQACLRNAALWWSRRTRWPTPQHLLPQLLLQQQQQRLPAQQPQPADQPQQAQQELDVIALLREMLSGQFPSSSARAMLQRAGAAPRSTGILSDEEWQEVWEVHGLLVAAVQQLPAGKQQRAWVWLLVHSEFVAYVDPNDNTELLLTAVHAACSSGWTGALRVLCDAWPDESNNIAYSMTAAAVQLGCLDVVQLLLQVPAVQQALTEDQVASLLRWDIHSSSRGMLENITASALDSSSSNCLPPPPGCTAAHAAVFAAVCRLPAAQQVAGVQLVGLLLHAMQQGNVEAVQQLCKLDGAQQLDTVLVNGCLAFARVLGSRAGRDAVVGALCSLRGAQGLRATDVGELLQLYGGVDALMGWAAAESEEAGVEPAEVRLTRVL</sequence>
<name>A0A383VBI2_TETOB</name>
<evidence type="ECO:0000313" key="1">
    <source>
        <dbReference type="EMBL" id="SZX62927.1"/>
    </source>
</evidence>
<dbReference type="Proteomes" id="UP000256970">
    <property type="component" value="Unassembled WGS sequence"/>
</dbReference>
<proteinExistence type="predicted"/>
<dbReference type="InterPro" id="IPR036770">
    <property type="entry name" value="Ankyrin_rpt-contain_sf"/>
</dbReference>
<organism evidence="1 2">
    <name type="scientific">Tetradesmus obliquus</name>
    <name type="common">Green alga</name>
    <name type="synonym">Acutodesmus obliquus</name>
    <dbReference type="NCBI Taxonomy" id="3088"/>
    <lineage>
        <taxon>Eukaryota</taxon>
        <taxon>Viridiplantae</taxon>
        <taxon>Chlorophyta</taxon>
        <taxon>core chlorophytes</taxon>
        <taxon>Chlorophyceae</taxon>
        <taxon>CS clade</taxon>
        <taxon>Sphaeropleales</taxon>
        <taxon>Scenedesmaceae</taxon>
        <taxon>Tetradesmus</taxon>
    </lineage>
</organism>
<protein>
    <submittedName>
        <fullName evidence="1">Uncharacterized protein</fullName>
    </submittedName>
</protein>
<keyword evidence="2" id="KW-1185">Reference proteome</keyword>
<dbReference type="AlphaFoldDB" id="A0A383VBI2"/>